<organism evidence="5 6">
    <name type="scientific">Cellulosimicrobium composti</name>
    <dbReference type="NCBI Taxonomy" id="2672572"/>
    <lineage>
        <taxon>Bacteria</taxon>
        <taxon>Bacillati</taxon>
        <taxon>Actinomycetota</taxon>
        <taxon>Actinomycetes</taxon>
        <taxon>Micrococcales</taxon>
        <taxon>Promicromonosporaceae</taxon>
        <taxon>Cellulosimicrobium</taxon>
    </lineage>
</organism>
<protein>
    <submittedName>
        <fullName evidence="5">Formimidoylglutamase</fullName>
    </submittedName>
</protein>
<feature type="compositionally biased region" description="Gly residues" evidence="4">
    <location>
        <begin position="120"/>
        <end position="131"/>
    </location>
</feature>
<keyword evidence="2" id="KW-0378">Hydrolase</keyword>
<feature type="compositionally biased region" description="Pro residues" evidence="4">
    <location>
        <begin position="88"/>
        <end position="114"/>
    </location>
</feature>
<keyword evidence="6" id="KW-1185">Reference proteome</keyword>
<evidence type="ECO:0000256" key="4">
    <source>
        <dbReference type="SAM" id="MobiDB-lite"/>
    </source>
</evidence>
<comment type="similarity">
    <text evidence="3">Belongs to the arginase family.</text>
</comment>
<dbReference type="EMBL" id="JAAFAN010000009">
    <property type="protein sequence ID" value="NDO88654.1"/>
    <property type="molecule type" value="Genomic_DNA"/>
</dbReference>
<gene>
    <name evidence="5" type="ORF">GYH36_04125</name>
</gene>
<reference evidence="5 6" key="1">
    <citation type="journal article" date="2021" name="Arch. Microbiol.">
        <title>Cellulosimicrobium fucosivorans sp. nov., isolated from San Elijo Lagoon, contains a fucose metabolic pathway linked to carotenoid production.</title>
        <authorList>
            <person name="Aviles F.A."/>
            <person name="Kyndt J.A."/>
        </authorList>
    </citation>
    <scope>NUCLEOTIDE SEQUENCE [LARGE SCALE GENOMIC DNA]</scope>
    <source>
        <strain evidence="5 6">SE3</strain>
    </source>
</reference>
<name>A0ABX0BCH0_9MICO</name>
<sequence>MSSAAQPLPHDPSWPRAGDWPAPGPDGVDLAVLGVPAWRTSLSPTGAHATPAAVRDALRRFSPALVPDRALPDAGPSARVRPAVAPGPGAPGPVAPGPVAPGPVAPAPAAPGPAAPAGAGLRGGAPSGRGGPVDLDRLRLADLGDVEEPDGEEGEGRTRAAVRAALDRARLLVALGGDNSVTVATALGAWGDDLVTAGLVTLDAHHDLRDGVSNGSPVRRLVEAGLDPRRVVQVGIADFANSAEYARRALDLGITVVHVDELRRRGPEDVMRAALEVAGAGGGPVHLDVDVDVCDRSVAPGCPASVPGGIAAWELRALVRAAARDGRLRSADVVEVDATADAPDGRTVRLAALCVLELAAGLALRT</sequence>
<evidence type="ECO:0000313" key="6">
    <source>
        <dbReference type="Proteomes" id="UP000471672"/>
    </source>
</evidence>
<dbReference type="SUPFAM" id="SSF52768">
    <property type="entry name" value="Arginase/deacetylase"/>
    <property type="match status" value="1"/>
</dbReference>
<proteinExistence type="inferred from homology"/>
<evidence type="ECO:0000256" key="3">
    <source>
        <dbReference type="PROSITE-ProRule" id="PRU00742"/>
    </source>
</evidence>
<dbReference type="PANTHER" id="PTHR11358">
    <property type="entry name" value="ARGINASE/AGMATINASE"/>
    <property type="match status" value="1"/>
</dbReference>
<evidence type="ECO:0000313" key="5">
    <source>
        <dbReference type="EMBL" id="NDO88654.1"/>
    </source>
</evidence>
<dbReference type="PROSITE" id="PS51409">
    <property type="entry name" value="ARGINASE_2"/>
    <property type="match status" value="1"/>
</dbReference>
<dbReference type="InterPro" id="IPR023696">
    <property type="entry name" value="Ureohydrolase_dom_sf"/>
</dbReference>
<feature type="compositionally biased region" description="Low complexity" evidence="4">
    <location>
        <begin position="74"/>
        <end position="87"/>
    </location>
</feature>
<feature type="region of interest" description="Disordered" evidence="4">
    <location>
        <begin position="1"/>
        <end position="29"/>
    </location>
</feature>
<dbReference type="InterPro" id="IPR006035">
    <property type="entry name" value="Ureohydrolase"/>
</dbReference>
<feature type="region of interest" description="Disordered" evidence="4">
    <location>
        <begin position="69"/>
        <end position="135"/>
    </location>
</feature>
<dbReference type="Gene3D" id="3.40.800.10">
    <property type="entry name" value="Ureohydrolase domain"/>
    <property type="match status" value="1"/>
</dbReference>
<comment type="caution">
    <text evidence="5">The sequence shown here is derived from an EMBL/GenBank/DDBJ whole genome shotgun (WGS) entry which is preliminary data.</text>
</comment>
<evidence type="ECO:0000256" key="1">
    <source>
        <dbReference type="ARBA" id="ARBA00022723"/>
    </source>
</evidence>
<keyword evidence="1" id="KW-0479">Metal-binding</keyword>
<dbReference type="RefSeq" id="WP_162289188.1">
    <property type="nucleotide sequence ID" value="NZ_JAAFAN010000009.1"/>
</dbReference>
<accession>A0ABX0BCH0</accession>
<dbReference type="Pfam" id="PF00491">
    <property type="entry name" value="Arginase"/>
    <property type="match status" value="1"/>
</dbReference>
<dbReference type="Proteomes" id="UP000471672">
    <property type="component" value="Unassembled WGS sequence"/>
</dbReference>
<evidence type="ECO:0000256" key="2">
    <source>
        <dbReference type="ARBA" id="ARBA00022801"/>
    </source>
</evidence>
<dbReference type="PANTHER" id="PTHR11358:SF26">
    <property type="entry name" value="GUANIDINO ACID HYDROLASE, MITOCHONDRIAL"/>
    <property type="match status" value="1"/>
</dbReference>
<dbReference type="PIRSF" id="PIRSF036979">
    <property type="entry name" value="Arginase"/>
    <property type="match status" value="1"/>
</dbReference>